<feature type="compositionally biased region" description="Polar residues" evidence="1">
    <location>
        <begin position="1"/>
        <end position="14"/>
    </location>
</feature>
<feature type="region of interest" description="Disordered" evidence="1">
    <location>
        <begin position="1"/>
        <end position="26"/>
    </location>
</feature>
<feature type="non-terminal residue" evidence="2">
    <location>
        <position position="91"/>
    </location>
</feature>
<accession>A0A061QKM4</accession>
<evidence type="ECO:0000313" key="2">
    <source>
        <dbReference type="EMBL" id="JAC61167.1"/>
    </source>
</evidence>
<dbReference type="AlphaFoldDB" id="A0A061QKM4"/>
<name>A0A061QKM4_9CHLO</name>
<dbReference type="EMBL" id="GBEZ01025982">
    <property type="protein sequence ID" value="JAC61167.1"/>
    <property type="molecule type" value="Transcribed_RNA"/>
</dbReference>
<sequence>EQLLKSVSSLGQESDVQEPPETKENRSEVKKILIGFSRSRGDLLYSLPKESIALLANVGEGTRPNKKLRVALRRLKSEYVEGTQLPLEEGG</sequence>
<gene>
    <name evidence="2" type="ORF">TSPGSL018_26968</name>
</gene>
<organism evidence="2">
    <name type="scientific">Tetraselmis sp. GSL018</name>
    <dbReference type="NCBI Taxonomy" id="582737"/>
    <lineage>
        <taxon>Eukaryota</taxon>
        <taxon>Viridiplantae</taxon>
        <taxon>Chlorophyta</taxon>
        <taxon>core chlorophytes</taxon>
        <taxon>Chlorodendrophyceae</taxon>
        <taxon>Chlorodendrales</taxon>
        <taxon>Chlorodendraceae</taxon>
        <taxon>Tetraselmis</taxon>
    </lineage>
</organism>
<evidence type="ECO:0000256" key="1">
    <source>
        <dbReference type="SAM" id="MobiDB-lite"/>
    </source>
</evidence>
<proteinExistence type="predicted"/>
<protein>
    <submittedName>
        <fullName evidence="2">Uncharacterized protein</fullName>
    </submittedName>
</protein>
<reference evidence="2" key="1">
    <citation type="submission" date="2014-05" db="EMBL/GenBank/DDBJ databases">
        <title>The transcriptome of the halophilic microalga Tetraselmis sp. GSL018 isolated from the Great Salt Lake, Utah.</title>
        <authorList>
            <person name="Jinkerson R.E."/>
            <person name="D'Adamo S."/>
            <person name="Posewitz M.C."/>
        </authorList>
    </citation>
    <scope>NUCLEOTIDE SEQUENCE</scope>
    <source>
        <strain evidence="2">GSL018</strain>
    </source>
</reference>
<feature type="non-terminal residue" evidence="2">
    <location>
        <position position="1"/>
    </location>
</feature>